<feature type="compositionally biased region" description="Pro residues" evidence="1">
    <location>
        <begin position="7"/>
        <end position="19"/>
    </location>
</feature>
<feature type="region of interest" description="Disordered" evidence="1">
    <location>
        <begin position="151"/>
        <end position="175"/>
    </location>
</feature>
<dbReference type="AlphaFoldDB" id="A0AB34IJF0"/>
<name>A0AB34IJF0_PRYPA</name>
<organism evidence="2 3">
    <name type="scientific">Prymnesium parvum</name>
    <name type="common">Toxic golden alga</name>
    <dbReference type="NCBI Taxonomy" id="97485"/>
    <lineage>
        <taxon>Eukaryota</taxon>
        <taxon>Haptista</taxon>
        <taxon>Haptophyta</taxon>
        <taxon>Prymnesiophyceae</taxon>
        <taxon>Prymnesiales</taxon>
        <taxon>Prymnesiaceae</taxon>
        <taxon>Prymnesium</taxon>
    </lineage>
</organism>
<sequence length="290" mass="31959">MTSSAPSPSPASPPPPPTHTPASTPSTTTVQSAIAKERRASRKAAAACLARQRHKHFVSSLQDQGGGLRERVVQMRARRGKMGAICAEHMMTLMQQKLRPQQYVQLRAWLEGSPILRPPPLPTLDAADVADPDAVAAAVASIPIEAQTPLVEKPRATARHAREAPSDASEEQGGGCLDEELSKQLFMEQAVSAVGAALCVADDDDEYDDDELEMLHNEEMEVAYGEGLCALLQHLAHSRQPQIQAWFELKQDMAQELERETWTNLNDLEEHFLLMNEQHLSRDVYHLTAH</sequence>
<evidence type="ECO:0000313" key="2">
    <source>
        <dbReference type="EMBL" id="KAL1499362.1"/>
    </source>
</evidence>
<protein>
    <submittedName>
        <fullName evidence="2">Uncharacterized protein</fullName>
    </submittedName>
</protein>
<feature type="compositionally biased region" description="Low complexity" evidence="1">
    <location>
        <begin position="20"/>
        <end position="29"/>
    </location>
</feature>
<evidence type="ECO:0000256" key="1">
    <source>
        <dbReference type="SAM" id="MobiDB-lite"/>
    </source>
</evidence>
<proteinExistence type="predicted"/>
<gene>
    <name evidence="2" type="ORF">AB1Y20_011569</name>
</gene>
<feature type="compositionally biased region" description="Basic and acidic residues" evidence="1">
    <location>
        <begin position="152"/>
        <end position="165"/>
    </location>
</feature>
<accession>A0AB34IJF0</accession>
<feature type="region of interest" description="Disordered" evidence="1">
    <location>
        <begin position="1"/>
        <end position="41"/>
    </location>
</feature>
<dbReference type="EMBL" id="JBGBPQ010000025">
    <property type="protein sequence ID" value="KAL1499362.1"/>
    <property type="molecule type" value="Genomic_DNA"/>
</dbReference>
<dbReference type="Proteomes" id="UP001515480">
    <property type="component" value="Unassembled WGS sequence"/>
</dbReference>
<keyword evidence="3" id="KW-1185">Reference proteome</keyword>
<evidence type="ECO:0000313" key="3">
    <source>
        <dbReference type="Proteomes" id="UP001515480"/>
    </source>
</evidence>
<comment type="caution">
    <text evidence="2">The sequence shown here is derived from an EMBL/GenBank/DDBJ whole genome shotgun (WGS) entry which is preliminary data.</text>
</comment>
<reference evidence="2 3" key="1">
    <citation type="journal article" date="2024" name="Science">
        <title>Giant polyketide synthase enzymes in the biosynthesis of giant marine polyether toxins.</title>
        <authorList>
            <person name="Fallon T.R."/>
            <person name="Shende V.V."/>
            <person name="Wierzbicki I.H."/>
            <person name="Pendleton A.L."/>
            <person name="Watervoot N.F."/>
            <person name="Auber R.P."/>
            <person name="Gonzalez D.J."/>
            <person name="Wisecaver J.H."/>
            <person name="Moore B.S."/>
        </authorList>
    </citation>
    <scope>NUCLEOTIDE SEQUENCE [LARGE SCALE GENOMIC DNA]</scope>
    <source>
        <strain evidence="2 3">12B1</strain>
    </source>
</reference>